<sequence>MAEDKKNPKEASNIFHSIMKASVSKPATQKKGKTKPKPKKDNG</sequence>
<name>A0A495J789_9SPHI</name>
<dbReference type="AlphaFoldDB" id="A0A495J789"/>
<accession>A0A495J789</accession>
<proteinExistence type="predicted"/>
<evidence type="ECO:0000256" key="1">
    <source>
        <dbReference type="SAM" id="MobiDB-lite"/>
    </source>
</evidence>
<dbReference type="EMBL" id="RBKU01000001">
    <property type="protein sequence ID" value="RKR84866.1"/>
    <property type="molecule type" value="Genomic_DNA"/>
</dbReference>
<feature type="compositionally biased region" description="Basic residues" evidence="1">
    <location>
        <begin position="28"/>
        <end position="43"/>
    </location>
</feature>
<protein>
    <submittedName>
        <fullName evidence="2">Uncharacterized protein</fullName>
    </submittedName>
</protein>
<dbReference type="Proteomes" id="UP000268007">
    <property type="component" value="Unassembled WGS sequence"/>
</dbReference>
<comment type="caution">
    <text evidence="2">The sequence shown here is derived from an EMBL/GenBank/DDBJ whole genome shotgun (WGS) entry which is preliminary data.</text>
</comment>
<dbReference type="RefSeq" id="WP_262707437.1">
    <property type="nucleotide sequence ID" value="NZ_RBKU01000001.1"/>
</dbReference>
<reference evidence="2 3" key="1">
    <citation type="submission" date="2018-10" db="EMBL/GenBank/DDBJ databases">
        <title>Genomic Encyclopedia of Archaeal and Bacterial Type Strains, Phase II (KMG-II): from individual species to whole genera.</title>
        <authorList>
            <person name="Goeker M."/>
        </authorList>
    </citation>
    <scope>NUCLEOTIDE SEQUENCE [LARGE SCALE GENOMIC DNA]</scope>
    <source>
        <strain evidence="2 3">DSM 18602</strain>
    </source>
</reference>
<evidence type="ECO:0000313" key="2">
    <source>
        <dbReference type="EMBL" id="RKR84866.1"/>
    </source>
</evidence>
<feature type="region of interest" description="Disordered" evidence="1">
    <location>
        <begin position="1"/>
        <end position="43"/>
    </location>
</feature>
<organism evidence="2 3">
    <name type="scientific">Mucilaginibacter gracilis</name>
    <dbReference type="NCBI Taxonomy" id="423350"/>
    <lineage>
        <taxon>Bacteria</taxon>
        <taxon>Pseudomonadati</taxon>
        <taxon>Bacteroidota</taxon>
        <taxon>Sphingobacteriia</taxon>
        <taxon>Sphingobacteriales</taxon>
        <taxon>Sphingobacteriaceae</taxon>
        <taxon>Mucilaginibacter</taxon>
    </lineage>
</organism>
<keyword evidence="3" id="KW-1185">Reference proteome</keyword>
<evidence type="ECO:0000313" key="3">
    <source>
        <dbReference type="Proteomes" id="UP000268007"/>
    </source>
</evidence>
<gene>
    <name evidence="2" type="ORF">BDD43_5119</name>
</gene>